<gene>
    <name evidence="2" type="ORF">RRG08_041117</name>
</gene>
<sequence>MLPNPPPPPISPTPPSFHSPIPCPYENEFNEFLQRHCAEDGLVRAED</sequence>
<dbReference type="EMBL" id="JAWDGP010007341">
    <property type="protein sequence ID" value="KAK3724633.1"/>
    <property type="molecule type" value="Genomic_DNA"/>
</dbReference>
<organism evidence="2 3">
    <name type="scientific">Elysia crispata</name>
    <name type="common">lettuce slug</name>
    <dbReference type="NCBI Taxonomy" id="231223"/>
    <lineage>
        <taxon>Eukaryota</taxon>
        <taxon>Metazoa</taxon>
        <taxon>Spiralia</taxon>
        <taxon>Lophotrochozoa</taxon>
        <taxon>Mollusca</taxon>
        <taxon>Gastropoda</taxon>
        <taxon>Heterobranchia</taxon>
        <taxon>Euthyneura</taxon>
        <taxon>Panpulmonata</taxon>
        <taxon>Sacoglossa</taxon>
        <taxon>Placobranchoidea</taxon>
        <taxon>Plakobranchidae</taxon>
        <taxon>Elysia</taxon>
    </lineage>
</organism>
<protein>
    <submittedName>
        <fullName evidence="2">Uncharacterized protein</fullName>
    </submittedName>
</protein>
<evidence type="ECO:0000313" key="3">
    <source>
        <dbReference type="Proteomes" id="UP001283361"/>
    </source>
</evidence>
<evidence type="ECO:0000313" key="2">
    <source>
        <dbReference type="EMBL" id="KAK3724633.1"/>
    </source>
</evidence>
<evidence type="ECO:0000256" key="1">
    <source>
        <dbReference type="SAM" id="MobiDB-lite"/>
    </source>
</evidence>
<accession>A0AAE0XYR4</accession>
<proteinExistence type="predicted"/>
<keyword evidence="3" id="KW-1185">Reference proteome</keyword>
<reference evidence="2" key="1">
    <citation type="journal article" date="2023" name="G3 (Bethesda)">
        <title>A reference genome for the long-term kleptoplast-retaining sea slug Elysia crispata morphotype clarki.</title>
        <authorList>
            <person name="Eastman K.E."/>
            <person name="Pendleton A.L."/>
            <person name="Shaikh M.A."/>
            <person name="Suttiyut T."/>
            <person name="Ogas R."/>
            <person name="Tomko P."/>
            <person name="Gavelis G."/>
            <person name="Widhalm J.R."/>
            <person name="Wisecaver J.H."/>
        </authorList>
    </citation>
    <scope>NUCLEOTIDE SEQUENCE</scope>
    <source>
        <strain evidence="2">ECLA1</strain>
    </source>
</reference>
<dbReference type="AlphaFoldDB" id="A0AAE0XYR4"/>
<name>A0AAE0XYR4_9GAST</name>
<comment type="caution">
    <text evidence="2">The sequence shown here is derived from an EMBL/GenBank/DDBJ whole genome shotgun (WGS) entry which is preliminary data.</text>
</comment>
<dbReference type="Proteomes" id="UP001283361">
    <property type="component" value="Unassembled WGS sequence"/>
</dbReference>
<feature type="region of interest" description="Disordered" evidence="1">
    <location>
        <begin position="1"/>
        <end position="21"/>
    </location>
</feature>